<feature type="domain" description="SLH" evidence="12">
    <location>
        <begin position="1406"/>
        <end position="1469"/>
    </location>
</feature>
<dbReference type="Pfam" id="PF00331">
    <property type="entry name" value="Glyco_hydro_10"/>
    <property type="match status" value="1"/>
</dbReference>
<evidence type="ECO:0000256" key="3">
    <source>
        <dbReference type="ARBA" id="ARBA00007495"/>
    </source>
</evidence>
<dbReference type="SUPFAM" id="SSF49344">
    <property type="entry name" value="CBD9-like"/>
    <property type="match status" value="2"/>
</dbReference>
<evidence type="ECO:0000259" key="13">
    <source>
        <dbReference type="PROSITE" id="PS51760"/>
    </source>
</evidence>
<comment type="similarity">
    <text evidence="3 10">Belongs to the glycosyl hydrolase 10 (cellulase F) family.</text>
</comment>
<evidence type="ECO:0000256" key="5">
    <source>
        <dbReference type="ARBA" id="ARBA00022737"/>
    </source>
</evidence>
<keyword evidence="7 10" id="KW-0119">Carbohydrate metabolism</keyword>
<proteinExistence type="inferred from homology"/>
<dbReference type="PROSITE" id="PS51272">
    <property type="entry name" value="SLH"/>
    <property type="match status" value="3"/>
</dbReference>
<dbReference type="PRINTS" id="PR00134">
    <property type="entry name" value="GLHYDRLASE10"/>
</dbReference>
<accession>A0ABQ6GN71</accession>
<dbReference type="Gene3D" id="3.20.20.80">
    <property type="entry name" value="Glycosidases"/>
    <property type="match status" value="1"/>
</dbReference>
<evidence type="ECO:0000256" key="9">
    <source>
        <dbReference type="ARBA" id="ARBA00023326"/>
    </source>
</evidence>
<comment type="catalytic activity">
    <reaction evidence="1 10">
        <text>Endohydrolysis of (1-&gt;4)-beta-D-xylosidic linkages in xylans.</text>
        <dbReference type="EC" id="3.2.1.8"/>
    </reaction>
</comment>
<evidence type="ECO:0000256" key="11">
    <source>
        <dbReference type="SAM" id="SignalP"/>
    </source>
</evidence>
<dbReference type="PANTHER" id="PTHR31490:SF90">
    <property type="entry name" value="ENDO-1,4-BETA-XYLANASE A"/>
    <property type="match status" value="1"/>
</dbReference>
<dbReference type="Pfam" id="PF02018">
    <property type="entry name" value="CBM_4_9"/>
    <property type="match status" value="3"/>
</dbReference>
<dbReference type="InterPro" id="IPR010502">
    <property type="entry name" value="Carb-bd_dom_fam9"/>
</dbReference>
<dbReference type="EC" id="3.2.1.8" evidence="10"/>
<evidence type="ECO:0000259" key="12">
    <source>
        <dbReference type="PROSITE" id="PS51272"/>
    </source>
</evidence>
<dbReference type="SUPFAM" id="SSF49785">
    <property type="entry name" value="Galactose-binding domain-like"/>
    <property type="match status" value="3"/>
</dbReference>
<dbReference type="Pfam" id="PF00395">
    <property type="entry name" value="SLH"/>
    <property type="match status" value="3"/>
</dbReference>
<dbReference type="EMBL" id="BSSQ01000035">
    <property type="protein sequence ID" value="GLX71530.1"/>
    <property type="molecule type" value="Genomic_DNA"/>
</dbReference>
<feature type="domain" description="SLH" evidence="12">
    <location>
        <begin position="1533"/>
        <end position="1591"/>
    </location>
</feature>
<dbReference type="InterPro" id="IPR001000">
    <property type="entry name" value="GH10_dom"/>
</dbReference>
<dbReference type="InterPro" id="IPR001119">
    <property type="entry name" value="SLH_dom"/>
</dbReference>
<evidence type="ECO:0000256" key="1">
    <source>
        <dbReference type="ARBA" id="ARBA00000681"/>
    </source>
</evidence>
<dbReference type="InterPro" id="IPR017853">
    <property type="entry name" value="GH"/>
</dbReference>
<evidence type="ECO:0000256" key="8">
    <source>
        <dbReference type="ARBA" id="ARBA00023295"/>
    </source>
</evidence>
<dbReference type="InterPro" id="IPR044846">
    <property type="entry name" value="GH10"/>
</dbReference>
<evidence type="ECO:0000256" key="4">
    <source>
        <dbReference type="ARBA" id="ARBA00022651"/>
    </source>
</evidence>
<keyword evidence="11" id="KW-0732">Signal</keyword>
<feature type="chain" id="PRO_5046024539" description="Beta-xylanase" evidence="11">
    <location>
        <begin position="25"/>
        <end position="1591"/>
    </location>
</feature>
<feature type="domain" description="GH10" evidence="13">
    <location>
        <begin position="501"/>
        <end position="845"/>
    </location>
</feature>
<comment type="pathway">
    <text evidence="2">Glycan degradation; xylan degradation.</text>
</comment>
<evidence type="ECO:0000256" key="7">
    <source>
        <dbReference type="ARBA" id="ARBA00023277"/>
    </source>
</evidence>
<dbReference type="SMART" id="SM00633">
    <property type="entry name" value="Glyco_10"/>
    <property type="match status" value="1"/>
</dbReference>
<keyword evidence="9 10" id="KW-0624">Polysaccharide degradation</keyword>
<gene>
    <name evidence="14" type="ORF">MU1_58800</name>
</gene>
<evidence type="ECO:0000313" key="14">
    <source>
        <dbReference type="EMBL" id="GLX71530.1"/>
    </source>
</evidence>
<dbReference type="Pfam" id="PF06452">
    <property type="entry name" value="CBM9_1"/>
    <property type="match status" value="1"/>
</dbReference>
<dbReference type="Gene3D" id="2.60.40.1190">
    <property type="match status" value="2"/>
</dbReference>
<keyword evidence="15" id="KW-1185">Reference proteome</keyword>
<organism evidence="14 15">
    <name type="scientific">Paenibacillus glycanilyticus</name>
    <dbReference type="NCBI Taxonomy" id="126569"/>
    <lineage>
        <taxon>Bacteria</taxon>
        <taxon>Bacillati</taxon>
        <taxon>Bacillota</taxon>
        <taxon>Bacilli</taxon>
        <taxon>Bacillales</taxon>
        <taxon>Paenibacillaceae</taxon>
        <taxon>Paenibacillus</taxon>
    </lineage>
</organism>
<evidence type="ECO:0000256" key="10">
    <source>
        <dbReference type="RuleBase" id="RU361174"/>
    </source>
</evidence>
<sequence>MYRRTRRFVSLATSLLLAATLALGAGPVPTGTANAEESNLIVNGDFADGTTGWTTWGADWSADGGIAKMQPAQGGIVQENLPLAAGATYKLSMDVKLGAKEGAERYFFFAVRTNEASPVDIEGTKYETYVNAADDAGMDWQTIEKTFTAPSTLSASGYRLELWGLGSERDIDHVQLVRTGEGSGSEPLELLQNGDFESGLDHWGVSTISPAEAEVTASGDSPLTGAASFYANIAKGGSANWNVQALQVVPADKTLTYTLRFKAKAEKPGKVIGVDIQENGGSWTRYMDTTFELTTDVQSYEYTFKPADTDLKAALNFFVGEGANSVWLDDVSLMVSGIPSDGKTLYASGFEDGLTTGWAPAGAPALSNSEAEAHEGQKSMLVSGRTENWQGAQYDLLGKALPGTTYVFTYWVKPVGSVASTDEMVITLTRDSGEGPSYERVAAAAVQEGEWTKISGDYQIPSLTSGASYSTLNVKLDSAIGTFDYYVDEASITLKPPSAIQNDIPSMWEVYADKFPIGASVEPRDLEGGNGELVSKHYNSMTLENSMKMNVLEASKDVYNFTSGDTVAQYALESGKKLRGHALVWHASTPDWVFRNDSGGNLSPDNPADVQLVDSRLKTYIETVVKHYEEMDHAVYAWDVVNEAIDESQPDGFRRSPWYEFFGPDYIAKAFTYAHDADMEDGHKDLELFYNDYNEYDPKKRALILNMLQGLKDQGVPIDGFGMQMHIGLASPSVDAISKTIDMYSALGLKVQATELDVNVFDVYPLAMDSLTPEADAALGYRYKALFDVFKEKAAEGKFQAVTFWNIHDGRSWLNAYIQPLNKSHPLPFDRNLQAKGAYWGIVDPTKLPALIREAKAADVAAVNDGLEDEGYRYLAATKLPSIQPVSFRAVWDAGHLSLFVHVSDATVDQTDKVEVFVDPDNSDNAFDPLKDMTAVHERGGEAGEGYNAEFAIPVNGLRLGQTLGLDIRVTDGENVFSWNDAANAQETSTSNYGNLTLSHVQFTTAVQAKNKPVIDGLADASWEKAVPVTTDVAVSSKEGTTAAKGTFRAMWSEDGLYVLADVKDPLLNKDSVNSYEQDSIEVFLDENNAKTSEYEEAGDAQYRINYNNEYNFNGKTLNSAVQSATSLTDDGYIVETFIPFQTVSRAEAGMLLGYDVQVNDADETGKRINTRTWSGAADNGWRSTTDYGVLKLASGVDENSGGGSTGGAAIPVTADVHGDSAILKLNADVIGKLLDGDSKVIHIEAKSSGGNASSILNENVQIPASLIAKATAKGKTLVLKLNDTVFTIEPGTFKLSDNAQLVELHVAKMPFADAAKKNAGLPSQGATPAYAYEFGLEIDGQKLSSFEKPLGIQVLLDESERSKQDKAGAYTFNETTGKWDYIGGHAVNGMLTFATAHFSAYAVVVNDKTFSDIASHWAKAAIERLASRWIATGLTETKFAPDQNVTRAEFAALLVRALGMKEANASASFTDIGENDWYRSYAEAAADNGVLLGNGAGQFVPNQAMTREEMAVSIIRAYHLSEGETRGNGASVSMFSDQSAEAPWARASIQEAVSLGLLQGYPDHTFRPKETLSRAEAAVALTKLIDLIGQ</sequence>
<dbReference type="Gene3D" id="2.60.120.260">
    <property type="entry name" value="Galactose-binding domain-like"/>
    <property type="match status" value="3"/>
</dbReference>
<dbReference type="SUPFAM" id="SSF51445">
    <property type="entry name" value="(Trans)glycosidases"/>
    <property type="match status" value="1"/>
</dbReference>
<dbReference type="Proteomes" id="UP001157114">
    <property type="component" value="Unassembled WGS sequence"/>
</dbReference>
<dbReference type="RefSeq" id="WP_284242355.1">
    <property type="nucleotide sequence ID" value="NZ_BSSQ01000035.1"/>
</dbReference>
<feature type="domain" description="SLH" evidence="12">
    <location>
        <begin position="1470"/>
        <end position="1529"/>
    </location>
</feature>
<reference evidence="14 15" key="1">
    <citation type="submission" date="2023-03" db="EMBL/GenBank/DDBJ databases">
        <title>Draft genome sequence of the bacteria which degrade cell wall of Tricholomamatutake.</title>
        <authorList>
            <person name="Konishi Y."/>
            <person name="Fukuta Y."/>
            <person name="Shirasaka N."/>
        </authorList>
    </citation>
    <scope>NUCLEOTIDE SEQUENCE [LARGE SCALE GENOMIC DNA]</scope>
    <source>
        <strain evidence="15">mu1</strain>
    </source>
</reference>
<keyword evidence="8 10" id="KW-0326">Glycosidase</keyword>
<feature type="signal peptide" evidence="11">
    <location>
        <begin position="1"/>
        <end position="24"/>
    </location>
</feature>
<evidence type="ECO:0000256" key="2">
    <source>
        <dbReference type="ARBA" id="ARBA00004851"/>
    </source>
</evidence>
<dbReference type="PROSITE" id="PS51760">
    <property type="entry name" value="GH10_2"/>
    <property type="match status" value="1"/>
</dbReference>
<keyword evidence="6 10" id="KW-0378">Hydrolase</keyword>
<name>A0ABQ6GN71_9BACL</name>
<comment type="caution">
    <text evidence="14">The sequence shown here is derived from an EMBL/GenBank/DDBJ whole genome shotgun (WGS) entry which is preliminary data.</text>
</comment>
<dbReference type="InterPro" id="IPR008979">
    <property type="entry name" value="Galactose-bd-like_sf"/>
</dbReference>
<dbReference type="CDD" id="cd00005">
    <property type="entry name" value="CBM9_like_1"/>
    <property type="match status" value="1"/>
</dbReference>
<evidence type="ECO:0000313" key="15">
    <source>
        <dbReference type="Proteomes" id="UP001157114"/>
    </source>
</evidence>
<dbReference type="PANTHER" id="PTHR31490">
    <property type="entry name" value="GLYCOSYL HYDROLASE"/>
    <property type="match status" value="1"/>
</dbReference>
<protein>
    <recommendedName>
        <fullName evidence="10">Beta-xylanase</fullName>
        <ecNumber evidence="10">3.2.1.8</ecNumber>
    </recommendedName>
</protein>
<keyword evidence="4" id="KW-0858">Xylan degradation</keyword>
<keyword evidence="5" id="KW-0677">Repeat</keyword>
<evidence type="ECO:0000256" key="6">
    <source>
        <dbReference type="ARBA" id="ARBA00022801"/>
    </source>
</evidence>
<dbReference type="InterPro" id="IPR003305">
    <property type="entry name" value="CenC_carb-bd"/>
</dbReference>